<dbReference type="Proteomes" id="UP000695000">
    <property type="component" value="Unplaced"/>
</dbReference>
<gene>
    <name evidence="3" type="primary">LOC108561470</name>
</gene>
<evidence type="ECO:0000313" key="2">
    <source>
        <dbReference type="Proteomes" id="UP000695000"/>
    </source>
</evidence>
<dbReference type="GeneID" id="108561470"/>
<dbReference type="PANTHER" id="PTHR31781:SF1">
    <property type="entry name" value="PROTEIN UNC-80 HOMOLOG"/>
    <property type="match status" value="1"/>
</dbReference>
<evidence type="ECO:0000313" key="3">
    <source>
        <dbReference type="RefSeq" id="XP_017774905.1"/>
    </source>
</evidence>
<dbReference type="RefSeq" id="XP_017774905.1">
    <property type="nucleotide sequence ID" value="XM_017919416.1"/>
</dbReference>
<dbReference type="PANTHER" id="PTHR31781">
    <property type="entry name" value="UNC80"/>
    <property type="match status" value="1"/>
</dbReference>
<dbReference type="Pfam" id="PF15778">
    <property type="entry name" value="UNC80_N"/>
    <property type="match status" value="1"/>
</dbReference>
<accession>A0ABM1MK05</accession>
<dbReference type="InterPro" id="IPR031542">
    <property type="entry name" value="UNC80_N"/>
</dbReference>
<protein>
    <submittedName>
        <fullName evidence="3">Protein unc-80 homolog</fullName>
    </submittedName>
</protein>
<sequence>MPIDPDHTCSIDNLTDQSIPIPIQIFLWKQVIPFVKSKLGKVHETSCSICQQNPVHHVLKESCKVFEKVLVQNIITDLKPDLSEAFKSLPRWRLIQAALPYVMHCTASVLFNRMKDGNIQILGAVESKLLYTLHWILLDAAEECSDADFEKGIYHTSPFYYLFSIPTMTLFVYLFAPICQSLKESDFQNFRLENGLKLWQAMWEFRHPDAPCFTTHCKPKPKALSGRLGLKKGQYGDIFCGN</sequence>
<name>A0ABM1MK05_NICVS</name>
<feature type="domain" description="Cation channel complex component UNC80 N-terminal" evidence="1">
    <location>
        <begin position="18"/>
        <end position="220"/>
    </location>
</feature>
<evidence type="ECO:0000259" key="1">
    <source>
        <dbReference type="Pfam" id="PF15778"/>
    </source>
</evidence>
<reference evidence="3" key="1">
    <citation type="submission" date="2025-08" db="UniProtKB">
        <authorList>
            <consortium name="RefSeq"/>
        </authorList>
    </citation>
    <scope>IDENTIFICATION</scope>
    <source>
        <tissue evidence="3">Whole Larva</tissue>
    </source>
</reference>
<organism evidence="2 3">
    <name type="scientific">Nicrophorus vespilloides</name>
    <name type="common">Boreal carrion beetle</name>
    <dbReference type="NCBI Taxonomy" id="110193"/>
    <lineage>
        <taxon>Eukaryota</taxon>
        <taxon>Metazoa</taxon>
        <taxon>Ecdysozoa</taxon>
        <taxon>Arthropoda</taxon>
        <taxon>Hexapoda</taxon>
        <taxon>Insecta</taxon>
        <taxon>Pterygota</taxon>
        <taxon>Neoptera</taxon>
        <taxon>Endopterygota</taxon>
        <taxon>Coleoptera</taxon>
        <taxon>Polyphaga</taxon>
        <taxon>Staphyliniformia</taxon>
        <taxon>Silphidae</taxon>
        <taxon>Nicrophorinae</taxon>
        <taxon>Nicrophorus</taxon>
    </lineage>
</organism>
<keyword evidence="2" id="KW-1185">Reference proteome</keyword>
<proteinExistence type="predicted"/>